<evidence type="ECO:0000256" key="3">
    <source>
        <dbReference type="SAM" id="MobiDB-lite"/>
    </source>
</evidence>
<feature type="region of interest" description="Disordered" evidence="3">
    <location>
        <begin position="20"/>
        <end position="82"/>
    </location>
</feature>
<dbReference type="SUPFAM" id="SSF63411">
    <property type="entry name" value="LuxS/MPP-like metallohydrolase"/>
    <property type="match status" value="2"/>
</dbReference>
<gene>
    <name evidence="6" type="ORF">DBRI1063_LOCUS5605</name>
</gene>
<dbReference type="EMBL" id="HBGN01008741">
    <property type="protein sequence ID" value="CAD9319801.1"/>
    <property type="molecule type" value="Transcribed_RNA"/>
</dbReference>
<dbReference type="InterPro" id="IPR050361">
    <property type="entry name" value="MPP/UQCRC_Complex"/>
</dbReference>
<evidence type="ECO:0000259" key="4">
    <source>
        <dbReference type="Pfam" id="PF00675"/>
    </source>
</evidence>
<dbReference type="InterPro" id="IPR011765">
    <property type="entry name" value="Pept_M16_N"/>
</dbReference>
<evidence type="ECO:0000256" key="1">
    <source>
        <dbReference type="ARBA" id="ARBA00002123"/>
    </source>
</evidence>
<accession>A0A6U3Q142</accession>
<sequence>MIQRKLLASSSALARQRLSGASTRFLSSSSPPLDQLEYPLRTEAPIVTRTTAAEAASSASSEKHPKYKLRTTTDPFDDSNTIDVGQRQSILSQQQKTISTKLDKKLHAIQTVPPSHVPPNLPHSSLTVPHTLTTTLSNGIRVASQETYGQVCTIGLLVDVGSRHETKNEVGCNHLLELLAFRSTKFQSSVEITSRMDELGGVTFAASSREQMMYCIDILRPNVREAMKLLRDTVMYPKLEDGLYSEVEEVKRIVEYQTMDMLPEIALAEGLQIAGYGVIGNGGEVQQLGKPHFCPLEALPNLNAQTINDFRNEHLLNPSGMVIAGAGIGHDELVLLSNEFFSEISGGGNPNEANRTVPSTYTGGEFRFQSPTIDGFTRVALAFELGGWHSDDLVPTCVLQTLLGGGNSFSAGGPGKGMYSRLYREVLNQYYWAERAEAFTSFHSESGLLGISGSSIPNKSRDMTRVLAEHFYKLAHFYVTDEELDRARNMLKCNVLTQLESRLVLFEDIGRQILTYGKREDTASMCRKIDEVTKDDIREIARRVIAKPPTLSTVGDDVSKVPSHEEIASWMK</sequence>
<organism evidence="6">
    <name type="scientific">Ditylum brightwellii</name>
    <dbReference type="NCBI Taxonomy" id="49249"/>
    <lineage>
        <taxon>Eukaryota</taxon>
        <taxon>Sar</taxon>
        <taxon>Stramenopiles</taxon>
        <taxon>Ochrophyta</taxon>
        <taxon>Bacillariophyta</taxon>
        <taxon>Mediophyceae</taxon>
        <taxon>Lithodesmiophycidae</taxon>
        <taxon>Lithodesmiales</taxon>
        <taxon>Lithodesmiaceae</taxon>
        <taxon>Ditylum</taxon>
    </lineage>
</organism>
<feature type="domain" description="Peptidase M16 C-terminal" evidence="5">
    <location>
        <begin position="301"/>
        <end position="491"/>
    </location>
</feature>
<feature type="compositionally biased region" description="Polar residues" evidence="3">
    <location>
        <begin position="70"/>
        <end position="82"/>
    </location>
</feature>
<dbReference type="Pfam" id="PF00675">
    <property type="entry name" value="Peptidase_M16"/>
    <property type="match status" value="1"/>
</dbReference>
<name>A0A6U3Q142_9STRA</name>
<comment type="similarity">
    <text evidence="2">Belongs to the peptidase M16 family.</text>
</comment>
<dbReference type="AlphaFoldDB" id="A0A6U3Q142"/>
<evidence type="ECO:0000259" key="5">
    <source>
        <dbReference type="Pfam" id="PF05193"/>
    </source>
</evidence>
<dbReference type="InterPro" id="IPR011249">
    <property type="entry name" value="Metalloenz_LuxS/M16"/>
</dbReference>
<dbReference type="Gene3D" id="3.30.830.10">
    <property type="entry name" value="Metalloenzyme, LuxS/M16 peptidase-like"/>
    <property type="match status" value="2"/>
</dbReference>
<dbReference type="Pfam" id="PF05193">
    <property type="entry name" value="Peptidase_M16_C"/>
    <property type="match status" value="1"/>
</dbReference>
<dbReference type="GO" id="GO:0005739">
    <property type="term" value="C:mitochondrion"/>
    <property type="evidence" value="ECO:0007669"/>
    <property type="project" value="TreeGrafter"/>
</dbReference>
<evidence type="ECO:0000313" key="6">
    <source>
        <dbReference type="EMBL" id="CAD9319801.1"/>
    </source>
</evidence>
<dbReference type="InterPro" id="IPR007863">
    <property type="entry name" value="Peptidase_M16_C"/>
</dbReference>
<reference evidence="6" key="1">
    <citation type="submission" date="2021-01" db="EMBL/GenBank/DDBJ databases">
        <authorList>
            <person name="Corre E."/>
            <person name="Pelletier E."/>
            <person name="Niang G."/>
            <person name="Scheremetjew M."/>
            <person name="Finn R."/>
            <person name="Kale V."/>
            <person name="Holt S."/>
            <person name="Cochrane G."/>
            <person name="Meng A."/>
            <person name="Brown T."/>
            <person name="Cohen L."/>
        </authorList>
    </citation>
    <scope>NUCLEOTIDE SEQUENCE</scope>
    <source>
        <strain evidence="6">Pop2</strain>
    </source>
</reference>
<dbReference type="GO" id="GO:0046872">
    <property type="term" value="F:metal ion binding"/>
    <property type="evidence" value="ECO:0007669"/>
    <property type="project" value="InterPro"/>
</dbReference>
<feature type="domain" description="Peptidase M16 N-terminal" evidence="4">
    <location>
        <begin position="141"/>
        <end position="260"/>
    </location>
</feature>
<evidence type="ECO:0008006" key="7">
    <source>
        <dbReference type="Google" id="ProtNLM"/>
    </source>
</evidence>
<dbReference type="PANTHER" id="PTHR11851:SF49">
    <property type="entry name" value="MITOCHONDRIAL-PROCESSING PEPTIDASE SUBUNIT ALPHA"/>
    <property type="match status" value="1"/>
</dbReference>
<evidence type="ECO:0000256" key="2">
    <source>
        <dbReference type="ARBA" id="ARBA00007261"/>
    </source>
</evidence>
<proteinExistence type="inferred from homology"/>
<dbReference type="PANTHER" id="PTHR11851">
    <property type="entry name" value="METALLOPROTEASE"/>
    <property type="match status" value="1"/>
</dbReference>
<protein>
    <recommendedName>
        <fullName evidence="7">Mitochondrial-processing peptidase subunit alpha</fullName>
    </recommendedName>
</protein>
<comment type="function">
    <text evidence="1">Substrate recognition and binding subunit of the essential mitochondrial processing protease (MPP), which cleaves the mitochondrial sequence off newly imported precursors proteins.</text>
</comment>